<accession>A0A0G1V0I5</accession>
<dbReference type="AlphaFoldDB" id="A0A0G1V0I5"/>
<evidence type="ECO:0000313" key="2">
    <source>
        <dbReference type="Proteomes" id="UP000034637"/>
    </source>
</evidence>
<dbReference type="Proteomes" id="UP000034637">
    <property type="component" value="Unassembled WGS sequence"/>
</dbReference>
<sequence length="87" mass="9827">MATTEERLRVLEKEIGMLEVRRGPLWEGLQQRAEVQAKTVYGMGELGVLNSGKAVAWVLMSLGISEVARNKKLEIYNRVRQKIWGGV</sequence>
<name>A0A0G1V0I5_9BACT</name>
<organism evidence="1 2">
    <name type="scientific">Candidatus Amesbacteria bacterium GW2011_GWA1_48_9</name>
    <dbReference type="NCBI Taxonomy" id="1618355"/>
    <lineage>
        <taxon>Bacteria</taxon>
        <taxon>Candidatus Amesiibacteriota</taxon>
    </lineage>
</organism>
<dbReference type="EMBL" id="LCPP01000021">
    <property type="protein sequence ID" value="KKU99831.1"/>
    <property type="molecule type" value="Genomic_DNA"/>
</dbReference>
<evidence type="ECO:0000313" key="1">
    <source>
        <dbReference type="EMBL" id="KKU99831.1"/>
    </source>
</evidence>
<reference evidence="1 2" key="1">
    <citation type="journal article" date="2015" name="Nature">
        <title>rRNA introns, odd ribosomes, and small enigmatic genomes across a large radiation of phyla.</title>
        <authorList>
            <person name="Brown C.T."/>
            <person name="Hug L.A."/>
            <person name="Thomas B.C."/>
            <person name="Sharon I."/>
            <person name="Castelle C.J."/>
            <person name="Singh A."/>
            <person name="Wilkins M.J."/>
            <person name="Williams K.H."/>
            <person name="Banfield J.F."/>
        </authorList>
    </citation>
    <scope>NUCLEOTIDE SEQUENCE [LARGE SCALE GENOMIC DNA]</scope>
</reference>
<protein>
    <submittedName>
        <fullName evidence="1">Uncharacterized protein</fullName>
    </submittedName>
</protein>
<gene>
    <name evidence="1" type="ORF">UY33_C0021G0011</name>
</gene>
<proteinExistence type="predicted"/>
<comment type="caution">
    <text evidence="1">The sequence shown here is derived from an EMBL/GenBank/DDBJ whole genome shotgun (WGS) entry which is preliminary data.</text>
</comment>